<keyword evidence="5" id="KW-0378">Hydrolase</keyword>
<dbReference type="EMBL" id="JQ844189">
    <property type="protein sequence ID" value="AGS52324.1"/>
    <property type="molecule type" value="Genomic_DNA"/>
</dbReference>
<evidence type="ECO:0000256" key="5">
    <source>
        <dbReference type="ARBA" id="ARBA00022801"/>
    </source>
</evidence>
<dbReference type="GO" id="GO:0004540">
    <property type="term" value="F:RNA nuclease activity"/>
    <property type="evidence" value="ECO:0007669"/>
    <property type="project" value="InterPro"/>
</dbReference>
<accession>A0A806KH52</accession>
<name>A0A806KH52_9BACT</name>
<dbReference type="PANTHER" id="PTHR34139:SF1">
    <property type="entry name" value="RNASE MJ1380-RELATED"/>
    <property type="match status" value="1"/>
</dbReference>
<reference evidence="7" key="1">
    <citation type="submission" date="2012-03" db="EMBL/GenBank/DDBJ databases">
        <title>Functional metagenomics reveals considerable lignocellulase gene clusters in the gut microbiome of a wood-feeding higher termite.</title>
        <authorList>
            <person name="Liu N."/>
        </authorList>
    </citation>
    <scope>NUCLEOTIDE SEQUENCE</scope>
</reference>
<evidence type="ECO:0000256" key="2">
    <source>
        <dbReference type="ARBA" id="ARBA00022649"/>
    </source>
</evidence>
<dbReference type="Gene3D" id="1.20.120.580">
    <property type="entry name" value="bsu32300-like"/>
    <property type="match status" value="1"/>
</dbReference>
<dbReference type="InterPro" id="IPR008201">
    <property type="entry name" value="HepT-like"/>
</dbReference>
<keyword evidence="2" id="KW-1277">Toxin-antitoxin system</keyword>
<sequence length="131" mass="15279">MASKHDFMKSRKGTIIGLVREPTGFPNKSNILEYIGKIWKYTEETKDAEELFELNDQMNLNASLTLLSNIGENVSKITEKLKEEYSNIEWQQIKYFRNKIVHECVGIDLAIVYEIITNDLKTLKHDIEKIK</sequence>
<evidence type="ECO:0008006" key="8">
    <source>
        <dbReference type="Google" id="ProtNLM"/>
    </source>
</evidence>
<keyword evidence="1" id="KW-0597">Phosphoprotein</keyword>
<protein>
    <recommendedName>
        <fullName evidence="8">Toxin-antitoxin system, antitoxin component</fullName>
    </recommendedName>
</protein>
<dbReference type="InterPro" id="IPR051813">
    <property type="entry name" value="HepT_RNase_toxin"/>
</dbReference>
<proteinExistence type="inferred from homology"/>
<dbReference type="GO" id="GO:0016787">
    <property type="term" value="F:hydrolase activity"/>
    <property type="evidence" value="ECO:0007669"/>
    <property type="project" value="UniProtKB-KW"/>
</dbReference>
<keyword evidence="3" id="KW-0540">Nuclease</keyword>
<evidence type="ECO:0000256" key="3">
    <source>
        <dbReference type="ARBA" id="ARBA00022722"/>
    </source>
</evidence>
<dbReference type="InterPro" id="IPR037038">
    <property type="entry name" value="HepT-like_sf"/>
</dbReference>
<evidence type="ECO:0000256" key="1">
    <source>
        <dbReference type="ARBA" id="ARBA00022553"/>
    </source>
</evidence>
<dbReference type="GO" id="GO:0000166">
    <property type="term" value="F:nucleotide binding"/>
    <property type="evidence" value="ECO:0007669"/>
    <property type="project" value="UniProtKB-KW"/>
</dbReference>
<dbReference type="Pfam" id="PF01934">
    <property type="entry name" value="HepT-like"/>
    <property type="match status" value="1"/>
</dbReference>
<evidence type="ECO:0000313" key="7">
    <source>
        <dbReference type="EMBL" id="AGS52324.1"/>
    </source>
</evidence>
<dbReference type="PANTHER" id="PTHR34139">
    <property type="entry name" value="UPF0331 PROTEIN MJ0127"/>
    <property type="match status" value="1"/>
</dbReference>
<organism evidence="7">
    <name type="scientific">uncultured bacterium contig00063</name>
    <dbReference type="NCBI Taxonomy" id="1181546"/>
    <lineage>
        <taxon>Bacteria</taxon>
        <taxon>environmental samples</taxon>
    </lineage>
</organism>
<keyword evidence="4" id="KW-0547">Nucleotide-binding</keyword>
<dbReference type="AlphaFoldDB" id="A0A806KH52"/>
<dbReference type="GO" id="GO:0110001">
    <property type="term" value="C:toxin-antitoxin complex"/>
    <property type="evidence" value="ECO:0007669"/>
    <property type="project" value="InterPro"/>
</dbReference>
<evidence type="ECO:0000256" key="4">
    <source>
        <dbReference type="ARBA" id="ARBA00022741"/>
    </source>
</evidence>
<evidence type="ECO:0000256" key="6">
    <source>
        <dbReference type="ARBA" id="ARBA00024207"/>
    </source>
</evidence>
<comment type="similarity">
    <text evidence="6">Belongs to the HepT RNase toxin family.</text>
</comment>